<dbReference type="GO" id="GO:0046403">
    <property type="term" value="F:polynucleotide 3'-phosphatase activity"/>
    <property type="evidence" value="ECO:0007669"/>
    <property type="project" value="InterPro"/>
</dbReference>
<dbReference type="GO" id="GO:0003690">
    <property type="term" value="F:double-stranded DNA binding"/>
    <property type="evidence" value="ECO:0007669"/>
    <property type="project" value="TreeGrafter"/>
</dbReference>
<name>A0A7R8YXG9_HERIL</name>
<dbReference type="NCBIfam" id="TIGR01663">
    <property type="entry name" value="PNK-3'Pase"/>
    <property type="match status" value="1"/>
</dbReference>
<dbReference type="NCBIfam" id="TIGR01664">
    <property type="entry name" value="DNA-3'-Pase"/>
    <property type="match status" value="1"/>
</dbReference>
<keyword evidence="2" id="KW-0227">DNA damage</keyword>
<keyword evidence="8" id="KW-1185">Reference proteome</keyword>
<dbReference type="GO" id="GO:0006281">
    <property type="term" value="P:DNA repair"/>
    <property type="evidence" value="ECO:0007669"/>
    <property type="project" value="UniProtKB-KW"/>
</dbReference>
<dbReference type="Gene3D" id="2.60.200.20">
    <property type="match status" value="1"/>
</dbReference>
<dbReference type="InterPro" id="IPR006551">
    <property type="entry name" value="Polynucleotide_phosphatase"/>
</dbReference>
<reference evidence="7 8" key="1">
    <citation type="submission" date="2020-11" db="EMBL/GenBank/DDBJ databases">
        <authorList>
            <person name="Wallbank WR R."/>
            <person name="Pardo Diaz C."/>
            <person name="Kozak K."/>
            <person name="Martin S."/>
            <person name="Jiggins C."/>
            <person name="Moest M."/>
            <person name="Warren A I."/>
            <person name="Generalovic N T."/>
            <person name="Byers J.R.P. K."/>
            <person name="Montejo-Kovacevich G."/>
            <person name="Yen C E."/>
        </authorList>
    </citation>
    <scope>NUCLEOTIDE SEQUENCE [LARGE SCALE GENOMIC DNA]</scope>
</reference>
<dbReference type="Proteomes" id="UP000594454">
    <property type="component" value="Chromosome 4"/>
</dbReference>
<dbReference type="CDD" id="cd01625">
    <property type="entry name" value="HAD_PNP"/>
    <property type="match status" value="1"/>
</dbReference>
<dbReference type="OMA" id="HCRHNER"/>
<evidence type="ECO:0000256" key="3">
    <source>
        <dbReference type="ARBA" id="ARBA00022801"/>
    </source>
</evidence>
<accession>A0A7R8YXG9</accession>
<dbReference type="SUPFAM" id="SSF49879">
    <property type="entry name" value="SMAD/FHA domain"/>
    <property type="match status" value="1"/>
</dbReference>
<feature type="domain" description="PNK FHA" evidence="6">
    <location>
        <begin position="19"/>
        <end position="89"/>
    </location>
</feature>
<dbReference type="SUPFAM" id="SSF52540">
    <property type="entry name" value="P-loop containing nucleoside triphosphate hydrolases"/>
    <property type="match status" value="1"/>
</dbReference>
<dbReference type="InterPro" id="IPR027417">
    <property type="entry name" value="P-loop_NTPase"/>
</dbReference>
<dbReference type="FunCoup" id="A0A7R8YXG9">
    <property type="interactions" value="1129"/>
</dbReference>
<protein>
    <recommendedName>
        <fullName evidence="6">PNK FHA domain-containing protein</fullName>
    </recommendedName>
</protein>
<dbReference type="NCBIfam" id="TIGR01662">
    <property type="entry name" value="HAD-SF-IIIA"/>
    <property type="match status" value="1"/>
</dbReference>
<evidence type="ECO:0000256" key="4">
    <source>
        <dbReference type="ARBA" id="ARBA00023204"/>
    </source>
</evidence>
<keyword evidence="5" id="KW-0539">Nucleus</keyword>
<dbReference type="InterPro" id="IPR008984">
    <property type="entry name" value="SMAD_FHA_dom_sf"/>
</dbReference>
<dbReference type="InParanoid" id="A0A7R8YXG9"/>
<dbReference type="FunFam" id="3.40.50.300:FF:000737">
    <property type="entry name" value="Bifunctional polynucleotide phosphatase/kinase"/>
    <property type="match status" value="1"/>
</dbReference>
<dbReference type="Pfam" id="PF17913">
    <property type="entry name" value="FHA_2"/>
    <property type="match status" value="1"/>
</dbReference>
<comment type="subcellular location">
    <subcellularLocation>
        <location evidence="1">Nucleus</location>
    </subcellularLocation>
</comment>
<dbReference type="GO" id="GO:0005634">
    <property type="term" value="C:nucleus"/>
    <property type="evidence" value="ECO:0007669"/>
    <property type="project" value="UniProtKB-SubCell"/>
</dbReference>
<dbReference type="Gene3D" id="3.40.50.1000">
    <property type="entry name" value="HAD superfamily/HAD-like"/>
    <property type="match status" value="1"/>
</dbReference>
<dbReference type="InterPro" id="IPR013954">
    <property type="entry name" value="PNK3P"/>
</dbReference>
<dbReference type="InterPro" id="IPR036412">
    <property type="entry name" value="HAD-like_sf"/>
</dbReference>
<dbReference type="SUPFAM" id="SSF56784">
    <property type="entry name" value="HAD-like"/>
    <property type="match status" value="1"/>
</dbReference>
<dbReference type="Pfam" id="PF08645">
    <property type="entry name" value="PNK3P"/>
    <property type="match status" value="1"/>
</dbReference>
<dbReference type="InterPro" id="IPR006549">
    <property type="entry name" value="HAD-SF_hydro_IIIA"/>
</dbReference>
<dbReference type="InterPro" id="IPR041388">
    <property type="entry name" value="FHA_2"/>
</dbReference>
<evidence type="ECO:0000256" key="2">
    <source>
        <dbReference type="ARBA" id="ARBA00022763"/>
    </source>
</evidence>
<dbReference type="PANTHER" id="PTHR12083">
    <property type="entry name" value="BIFUNCTIONAL POLYNUCLEOTIDE PHOSPHATASE/KINASE"/>
    <property type="match status" value="1"/>
</dbReference>
<dbReference type="FunFam" id="3.40.50.1000:FF:000078">
    <property type="entry name" value="Bifunctional polynucleotide phosphatase/kinase"/>
    <property type="match status" value="1"/>
</dbReference>
<dbReference type="OrthoDB" id="19045at2759"/>
<keyword evidence="4" id="KW-0234">DNA repair</keyword>
<dbReference type="InterPro" id="IPR006550">
    <property type="entry name" value="PNKP"/>
</dbReference>
<dbReference type="EMBL" id="LR899012">
    <property type="protein sequence ID" value="CAD7087902.1"/>
    <property type="molecule type" value="Genomic_DNA"/>
</dbReference>
<organism evidence="7 8">
    <name type="scientific">Hermetia illucens</name>
    <name type="common">Black soldier fly</name>
    <dbReference type="NCBI Taxonomy" id="343691"/>
    <lineage>
        <taxon>Eukaryota</taxon>
        <taxon>Metazoa</taxon>
        <taxon>Ecdysozoa</taxon>
        <taxon>Arthropoda</taxon>
        <taxon>Hexapoda</taxon>
        <taxon>Insecta</taxon>
        <taxon>Pterygota</taxon>
        <taxon>Neoptera</taxon>
        <taxon>Endopterygota</taxon>
        <taxon>Diptera</taxon>
        <taxon>Brachycera</taxon>
        <taxon>Stratiomyomorpha</taxon>
        <taxon>Stratiomyidae</taxon>
        <taxon>Hermetiinae</taxon>
        <taxon>Hermetia</taxon>
    </lineage>
</organism>
<evidence type="ECO:0000256" key="5">
    <source>
        <dbReference type="ARBA" id="ARBA00023242"/>
    </source>
</evidence>
<evidence type="ECO:0000313" key="7">
    <source>
        <dbReference type="EMBL" id="CAD7087902.1"/>
    </source>
</evidence>
<dbReference type="AlphaFoldDB" id="A0A7R8YXG9"/>
<evidence type="ECO:0000313" key="8">
    <source>
        <dbReference type="Proteomes" id="UP000594454"/>
    </source>
</evidence>
<gene>
    <name evidence="7" type="ORF">HERILL_LOCUS10574</name>
</gene>
<evidence type="ECO:0000259" key="6">
    <source>
        <dbReference type="Pfam" id="PF17913"/>
    </source>
</evidence>
<dbReference type="GO" id="GO:0046404">
    <property type="term" value="F:ATP-dependent polydeoxyribonucleotide 5'-hydroxyl-kinase activity"/>
    <property type="evidence" value="ECO:0007669"/>
    <property type="project" value="InterPro"/>
</dbReference>
<dbReference type="Gene3D" id="3.40.50.300">
    <property type="entry name" value="P-loop containing nucleotide triphosphate hydrolases"/>
    <property type="match status" value="1"/>
</dbReference>
<keyword evidence="3" id="KW-0378">Hydrolase</keyword>
<dbReference type="CDD" id="cd22671">
    <property type="entry name" value="FHA_APTX-like"/>
    <property type="match status" value="1"/>
</dbReference>
<dbReference type="InterPro" id="IPR023214">
    <property type="entry name" value="HAD_sf"/>
</dbReference>
<evidence type="ECO:0000256" key="1">
    <source>
        <dbReference type="ARBA" id="ARBA00004123"/>
    </source>
</evidence>
<proteinExistence type="predicted"/>
<sequence>MKRFLKPSSTAAPSSKKRCILKSLSDELQDIELDSEEKFTIGRSEKTGISDIFCSKEQVLVKPDFNKEALSINIKGLNPSGLNGFMLEQGKGYEAYKDDIIEIVYGRYPYKVQFVGEKPVDHKQNSEQNMATNSNTAHARNEIMKQSGGSEFESIETGKLLVYTSDGVKSSNKIASFDMDGTLIKTKSGRVFPKTIDDWQIAYSEVPGVLKSLHEDGYKIVIFTNQGGISKGRMTTKEFKFKIMSITEKLNVPVQAFIATSDSVYRKPKLGMWNYLEQHKNDGIKIDREKSVYVGDAAGRLEQTSPVKVKKDHSCADRLYAINIGIPFFTPEEYFLKRKPTPWCLPEFNPRENTQMDLLDPKHSKLSSGTLEIIIMVGLPGSGKSFFARQYLQPLGYEVVNRDTLGNAQACISLCEKNISIQKSVVIDNTNVDIETRSRFISIAKSKNITCRCFVMNASSSQMKHNIIFRELTDKSHIKISSMVFNSLKKKFVQPSLSEGFSEIVKVNIIPKFRSVEEEQLYRMYLVED</sequence>
<dbReference type="PANTHER" id="PTHR12083:SF9">
    <property type="entry name" value="BIFUNCTIONAL POLYNUCLEOTIDE PHOSPHATASE_KINASE"/>
    <property type="match status" value="1"/>
</dbReference>
<dbReference type="Pfam" id="PF13671">
    <property type="entry name" value="AAA_33"/>
    <property type="match status" value="1"/>
</dbReference>